<keyword evidence="3" id="KW-0731">Sigma factor</keyword>
<dbReference type="PANTHER" id="PTHR43133:SF51">
    <property type="entry name" value="RNA POLYMERASE SIGMA FACTOR"/>
    <property type="match status" value="1"/>
</dbReference>
<evidence type="ECO:0000259" key="5">
    <source>
        <dbReference type="Pfam" id="PF04542"/>
    </source>
</evidence>
<dbReference type="NCBIfam" id="NF008888">
    <property type="entry name" value="PRK11922.1"/>
    <property type="match status" value="1"/>
</dbReference>
<accession>A0ABZ2M7Q3</accession>
<dbReference type="PANTHER" id="PTHR43133">
    <property type="entry name" value="RNA POLYMERASE ECF-TYPE SIGMA FACTO"/>
    <property type="match status" value="1"/>
</dbReference>
<dbReference type="Gene3D" id="1.10.1740.10">
    <property type="match status" value="1"/>
</dbReference>
<dbReference type="InterPro" id="IPR013249">
    <property type="entry name" value="RNA_pol_sigma70_r4_t2"/>
</dbReference>
<dbReference type="SUPFAM" id="SSF88946">
    <property type="entry name" value="Sigma2 domain of RNA polymerase sigma factors"/>
    <property type="match status" value="1"/>
</dbReference>
<evidence type="ECO:0000256" key="4">
    <source>
        <dbReference type="ARBA" id="ARBA00023163"/>
    </source>
</evidence>
<dbReference type="CDD" id="cd06171">
    <property type="entry name" value="Sigma70_r4"/>
    <property type="match status" value="1"/>
</dbReference>
<evidence type="ECO:0000256" key="3">
    <source>
        <dbReference type="ARBA" id="ARBA00023082"/>
    </source>
</evidence>
<dbReference type="Gene3D" id="1.10.10.10">
    <property type="entry name" value="Winged helix-like DNA-binding domain superfamily/Winged helix DNA-binding domain"/>
    <property type="match status" value="1"/>
</dbReference>
<dbReference type="Pfam" id="PF04542">
    <property type="entry name" value="Sigma70_r2"/>
    <property type="match status" value="1"/>
</dbReference>
<comment type="similarity">
    <text evidence="1">Belongs to the sigma-70 factor family. ECF subfamily.</text>
</comment>
<dbReference type="InterPro" id="IPR013325">
    <property type="entry name" value="RNA_pol_sigma_r2"/>
</dbReference>
<organism evidence="7 8">
    <name type="scientific">Pendulispora albinea</name>
    <dbReference type="NCBI Taxonomy" id="2741071"/>
    <lineage>
        <taxon>Bacteria</taxon>
        <taxon>Pseudomonadati</taxon>
        <taxon>Myxococcota</taxon>
        <taxon>Myxococcia</taxon>
        <taxon>Myxococcales</taxon>
        <taxon>Sorangiineae</taxon>
        <taxon>Pendulisporaceae</taxon>
        <taxon>Pendulispora</taxon>
    </lineage>
</organism>
<name>A0ABZ2M7Q3_9BACT</name>
<feature type="domain" description="RNA polymerase sigma factor 70 region 4 type 2" evidence="6">
    <location>
        <begin position="139"/>
        <end position="186"/>
    </location>
</feature>
<dbReference type="SUPFAM" id="SSF88659">
    <property type="entry name" value="Sigma3 and sigma4 domains of RNA polymerase sigma factors"/>
    <property type="match status" value="1"/>
</dbReference>
<dbReference type="EMBL" id="CP089984">
    <property type="protein sequence ID" value="WXB18536.1"/>
    <property type="molecule type" value="Genomic_DNA"/>
</dbReference>
<gene>
    <name evidence="7" type="ORF">LZC94_15000</name>
</gene>
<dbReference type="NCBIfam" id="TIGR02937">
    <property type="entry name" value="sigma70-ECF"/>
    <property type="match status" value="1"/>
</dbReference>
<protein>
    <submittedName>
        <fullName evidence="7">RNA polymerase sigma factor</fullName>
    </submittedName>
</protein>
<feature type="domain" description="RNA polymerase sigma-70 region 2" evidence="5">
    <location>
        <begin position="37"/>
        <end position="103"/>
    </location>
</feature>
<dbReference type="InterPro" id="IPR014284">
    <property type="entry name" value="RNA_pol_sigma-70_dom"/>
</dbReference>
<dbReference type="InterPro" id="IPR039425">
    <property type="entry name" value="RNA_pol_sigma-70-like"/>
</dbReference>
<evidence type="ECO:0000256" key="1">
    <source>
        <dbReference type="ARBA" id="ARBA00010641"/>
    </source>
</evidence>
<keyword evidence="8" id="KW-1185">Reference proteome</keyword>
<sequence>MNAHSTEQPLERRELGTDEDVVRRVLAGEVHLYEVIMRRHNRRLYRVARSILREDDEASDVMQDAYVRAYEHLAQFKGAGTFSTWLTRIAVYEAFARLRRRGRHASFDEEEAEHEDCVMATNPRTPEQSAHDAELRAFLERAIDRLPSDFRTVFMMRAMEEMSTADVAQVLDIPEETVKTRLHRARGLLRRVLTQRLEMSSKDAFSFAGARCDHVVRQVLRRIGRS</sequence>
<dbReference type="RefSeq" id="WP_394828166.1">
    <property type="nucleotide sequence ID" value="NZ_CP089984.1"/>
</dbReference>
<reference evidence="7 8" key="1">
    <citation type="submission" date="2021-12" db="EMBL/GenBank/DDBJ databases">
        <title>Discovery of the Pendulisporaceae a myxobacterial family with distinct sporulation behavior and unique specialized metabolism.</title>
        <authorList>
            <person name="Garcia R."/>
            <person name="Popoff A."/>
            <person name="Bader C.D."/>
            <person name="Loehr J."/>
            <person name="Walesch S."/>
            <person name="Walt C."/>
            <person name="Boldt J."/>
            <person name="Bunk B."/>
            <person name="Haeckl F.J.F.P.J."/>
            <person name="Gunesch A.P."/>
            <person name="Birkelbach J."/>
            <person name="Nuebel U."/>
            <person name="Pietschmann T."/>
            <person name="Bach T."/>
            <person name="Mueller R."/>
        </authorList>
    </citation>
    <scope>NUCLEOTIDE SEQUENCE [LARGE SCALE GENOMIC DNA]</scope>
    <source>
        <strain evidence="7 8">MSr11954</strain>
    </source>
</reference>
<dbReference type="Pfam" id="PF08281">
    <property type="entry name" value="Sigma70_r4_2"/>
    <property type="match status" value="1"/>
</dbReference>
<evidence type="ECO:0000313" key="7">
    <source>
        <dbReference type="EMBL" id="WXB18536.1"/>
    </source>
</evidence>
<dbReference type="InterPro" id="IPR013324">
    <property type="entry name" value="RNA_pol_sigma_r3/r4-like"/>
</dbReference>
<dbReference type="Proteomes" id="UP001370348">
    <property type="component" value="Chromosome"/>
</dbReference>
<keyword evidence="2" id="KW-0805">Transcription regulation</keyword>
<evidence type="ECO:0000256" key="2">
    <source>
        <dbReference type="ARBA" id="ARBA00023015"/>
    </source>
</evidence>
<dbReference type="InterPro" id="IPR036388">
    <property type="entry name" value="WH-like_DNA-bd_sf"/>
</dbReference>
<proteinExistence type="inferred from homology"/>
<dbReference type="InterPro" id="IPR007627">
    <property type="entry name" value="RNA_pol_sigma70_r2"/>
</dbReference>
<keyword evidence="4" id="KW-0804">Transcription</keyword>
<evidence type="ECO:0000313" key="8">
    <source>
        <dbReference type="Proteomes" id="UP001370348"/>
    </source>
</evidence>
<evidence type="ECO:0000259" key="6">
    <source>
        <dbReference type="Pfam" id="PF08281"/>
    </source>
</evidence>